<gene>
    <name evidence="5" type="ORF">SAMN04488067_107138</name>
</gene>
<dbReference type="SUPFAM" id="SSF52540">
    <property type="entry name" value="P-loop containing nucleoside triphosphate hydrolases"/>
    <property type="match status" value="1"/>
</dbReference>
<dbReference type="Pfam" id="PF13476">
    <property type="entry name" value="AAA_23"/>
    <property type="match status" value="1"/>
</dbReference>
<name>A0A1G7NF52_9EURY</name>
<organism evidence="5 6">
    <name type="scientific">Halorubrum xinjiangense</name>
    <dbReference type="NCBI Taxonomy" id="261291"/>
    <lineage>
        <taxon>Archaea</taxon>
        <taxon>Methanobacteriati</taxon>
        <taxon>Methanobacteriota</taxon>
        <taxon>Stenosarchaea group</taxon>
        <taxon>Halobacteria</taxon>
        <taxon>Halobacteriales</taxon>
        <taxon>Haloferacaceae</taxon>
        <taxon>Halorubrum</taxon>
    </lineage>
</organism>
<feature type="domain" description="Rad50/SbcC-type AAA" evidence="4">
    <location>
        <begin position="13"/>
        <end position="254"/>
    </location>
</feature>
<evidence type="ECO:0000313" key="5">
    <source>
        <dbReference type="EMBL" id="SDF71910.1"/>
    </source>
</evidence>
<evidence type="ECO:0000256" key="2">
    <source>
        <dbReference type="ARBA" id="ARBA00049666"/>
    </source>
</evidence>
<dbReference type="InterPro" id="IPR038729">
    <property type="entry name" value="Rad50/SbcC_AAA"/>
</dbReference>
<proteinExistence type="inferred from homology"/>
<dbReference type="Proteomes" id="UP000324020">
    <property type="component" value="Unassembled WGS sequence"/>
</dbReference>
<dbReference type="PANTHER" id="PTHR32114:SF2">
    <property type="entry name" value="ABC TRANSPORTER ABCH.3"/>
    <property type="match status" value="1"/>
</dbReference>
<dbReference type="Gene3D" id="1.10.287.510">
    <property type="entry name" value="Helix hairpin bin"/>
    <property type="match status" value="1"/>
</dbReference>
<dbReference type="PANTHER" id="PTHR32114">
    <property type="entry name" value="ABC TRANSPORTER ABCH.3"/>
    <property type="match status" value="1"/>
</dbReference>
<dbReference type="EMBL" id="FNBO01000007">
    <property type="protein sequence ID" value="SDF71910.1"/>
    <property type="molecule type" value="Genomic_DNA"/>
</dbReference>
<accession>A0A1G7NF52</accession>
<sequence length="647" mass="73060">MEIEQVADHDAILSAENIGGIEETSVSFSPGVTVLVGRNATNRTSFLQAVMAALGSENVAVKGDADEAAVELSIGDETYTRRFRRRGDGITSSGEPYLDDPDPADLFAFLLESNEARRAVAVNADLRAVIMRPVDVDDIHAEIDSLVERRDALESELDELDALKQKLPPLEEKRRDLRSRIEDKKAELRAKQEELAAADATVDESRDEASELDETLEELGSKRSALDDARYELETEQESLEAITRDQRELERELADLPDVPDGRIDEIDSEIRQLRDEKQRVTSRVNELQGVIGFNEEMLDDAESAAFDGLGDADADDVTGKLLAADDVTCWTCGSRVDREQIEATLDQLRDRSQTAVGRAKELEEEIAELEAEKREYEQSRRERDRLEERLSAIEREQGEIEARIEDLRDRRETLTDEIEAIQAEVEELENDDASAVLDLHKAVNQLEYELGKLENDFERVDGNVTEIEDRLADQDEIEREREAVSDEIESLRTKIERIEEDAVEQFNAHMDNVLALLDYDNLDRIWIERVQRDVREGRRTVTKTVFELHVIRTSASGAAYEDTVDHLSESEREVTGLVFALAGYLAHEVYEAVPFVVLDSLEAIDSERIATLVEYLDDYAGYLLVALLPEDAAALSDEYERITEI</sequence>
<feature type="coiled-coil region" evidence="3">
    <location>
        <begin position="136"/>
        <end position="292"/>
    </location>
</feature>
<keyword evidence="6" id="KW-1185">Reference proteome</keyword>
<keyword evidence="1 3" id="KW-0175">Coiled coil</keyword>
<evidence type="ECO:0000256" key="1">
    <source>
        <dbReference type="ARBA" id="ARBA00023054"/>
    </source>
</evidence>
<evidence type="ECO:0000259" key="4">
    <source>
        <dbReference type="Pfam" id="PF13476"/>
    </source>
</evidence>
<evidence type="ECO:0000313" key="6">
    <source>
        <dbReference type="Proteomes" id="UP000324020"/>
    </source>
</evidence>
<dbReference type="InterPro" id="IPR027417">
    <property type="entry name" value="P-loop_NTPase"/>
</dbReference>
<dbReference type="GO" id="GO:0016887">
    <property type="term" value="F:ATP hydrolysis activity"/>
    <property type="evidence" value="ECO:0007669"/>
    <property type="project" value="InterPro"/>
</dbReference>
<dbReference type="Gene3D" id="3.40.50.300">
    <property type="entry name" value="P-loop containing nucleotide triphosphate hydrolases"/>
    <property type="match status" value="2"/>
</dbReference>
<dbReference type="OrthoDB" id="241568at2157"/>
<evidence type="ECO:0000256" key="3">
    <source>
        <dbReference type="SAM" id="Coils"/>
    </source>
</evidence>
<feature type="coiled-coil region" evidence="3">
    <location>
        <begin position="347"/>
        <end position="510"/>
    </location>
</feature>
<reference evidence="5 6" key="1">
    <citation type="submission" date="2016-10" db="EMBL/GenBank/DDBJ databases">
        <authorList>
            <person name="Varghese N."/>
            <person name="Submissions S."/>
        </authorList>
    </citation>
    <scope>NUCLEOTIDE SEQUENCE [LARGE SCALE GENOMIC DNA]</scope>
    <source>
        <strain evidence="5 6">CGMCC 1.3527</strain>
    </source>
</reference>
<protein>
    <recommendedName>
        <fullName evidence="4">Rad50/SbcC-type AAA domain-containing protein</fullName>
    </recommendedName>
</protein>
<dbReference type="AlphaFoldDB" id="A0A1G7NF52"/>
<dbReference type="RefSeq" id="WP_149798876.1">
    <property type="nucleotide sequence ID" value="NZ_FNBO01000007.1"/>
</dbReference>
<comment type="similarity">
    <text evidence="2">Belongs to the Sph1/Sph2 family.</text>
</comment>
<dbReference type="GO" id="GO:0006302">
    <property type="term" value="P:double-strand break repair"/>
    <property type="evidence" value="ECO:0007669"/>
    <property type="project" value="InterPro"/>
</dbReference>
<dbReference type="NCBIfam" id="NF045487">
    <property type="entry name" value="ASRP"/>
    <property type="match status" value="1"/>
</dbReference>